<dbReference type="EMBL" id="BMWY01000005">
    <property type="protein sequence ID" value="GGZ58954.1"/>
    <property type="molecule type" value="Genomic_DNA"/>
</dbReference>
<organism evidence="2 3">
    <name type="scientific">Mesonia mobilis</name>
    <dbReference type="NCBI Taxonomy" id="369791"/>
    <lineage>
        <taxon>Bacteria</taxon>
        <taxon>Pseudomonadati</taxon>
        <taxon>Bacteroidota</taxon>
        <taxon>Flavobacteriia</taxon>
        <taxon>Flavobacteriales</taxon>
        <taxon>Flavobacteriaceae</taxon>
        <taxon>Mesonia</taxon>
    </lineage>
</organism>
<dbReference type="PROSITE" id="PS50828">
    <property type="entry name" value="SMR"/>
    <property type="match status" value="1"/>
</dbReference>
<accession>A0ABQ3BVC2</accession>
<feature type="domain" description="Smr" evidence="1">
    <location>
        <begin position="115"/>
        <end position="178"/>
    </location>
</feature>
<protein>
    <recommendedName>
        <fullName evidence="1">Smr domain-containing protein</fullName>
    </recommendedName>
</protein>
<reference evidence="3" key="1">
    <citation type="journal article" date="2019" name="Int. J. Syst. Evol. Microbiol.">
        <title>The Global Catalogue of Microorganisms (GCM) 10K type strain sequencing project: providing services to taxonomists for standard genome sequencing and annotation.</title>
        <authorList>
            <consortium name="The Broad Institute Genomics Platform"/>
            <consortium name="The Broad Institute Genome Sequencing Center for Infectious Disease"/>
            <person name="Wu L."/>
            <person name="Ma J."/>
        </authorList>
    </citation>
    <scope>NUCLEOTIDE SEQUENCE [LARGE SCALE GENOMIC DNA]</scope>
    <source>
        <strain evidence="3">KCTC 12708</strain>
    </source>
</reference>
<dbReference type="Gene3D" id="3.30.1370.110">
    <property type="match status" value="1"/>
</dbReference>
<dbReference type="Proteomes" id="UP000615593">
    <property type="component" value="Unassembled WGS sequence"/>
</dbReference>
<name>A0ABQ3BVC2_9FLAO</name>
<evidence type="ECO:0000313" key="2">
    <source>
        <dbReference type="EMBL" id="GGZ58954.1"/>
    </source>
</evidence>
<dbReference type="Pfam" id="PF01713">
    <property type="entry name" value="Smr"/>
    <property type="match status" value="1"/>
</dbReference>
<comment type="caution">
    <text evidence="2">The sequence shown here is derived from an EMBL/GenBank/DDBJ whole genome shotgun (WGS) entry which is preliminary data.</text>
</comment>
<dbReference type="InterPro" id="IPR002625">
    <property type="entry name" value="Smr_dom"/>
</dbReference>
<proteinExistence type="predicted"/>
<keyword evidence="3" id="KW-1185">Reference proteome</keyword>
<sequence length="181" mass="20460">MSSFNIGDWVEVLDDDISGTVKGFNSDGRISIETEDGFELTFLSNELVGHFDDAIEVDRSALQDVIVEETSSNSKKRKSTKRQKSIPPMEVDLHIHHLTNSTKNMTNFEMLNLQLDTARSQLEFAIRKRIQKVVFIHGVGQGVLKAELETLLSRYNNVNFYEASFSEYGAGATEVYIYQNS</sequence>
<dbReference type="GeneID" id="94369731"/>
<dbReference type="RefSeq" id="WP_373294457.1">
    <property type="nucleotide sequence ID" value="NZ_BMWY01000005.1"/>
</dbReference>
<dbReference type="InterPro" id="IPR036063">
    <property type="entry name" value="Smr_dom_sf"/>
</dbReference>
<gene>
    <name evidence="2" type="ORF">GCM10008088_20680</name>
</gene>
<evidence type="ECO:0000313" key="3">
    <source>
        <dbReference type="Proteomes" id="UP000615593"/>
    </source>
</evidence>
<evidence type="ECO:0000259" key="1">
    <source>
        <dbReference type="PROSITE" id="PS50828"/>
    </source>
</evidence>